<evidence type="ECO:0000256" key="4">
    <source>
        <dbReference type="ARBA" id="ARBA00023163"/>
    </source>
</evidence>
<gene>
    <name evidence="9" type="ORF">SLEP1_g26615</name>
</gene>
<dbReference type="InterPro" id="IPR015300">
    <property type="entry name" value="DNA-bd_pseudobarrel_sf"/>
</dbReference>
<feature type="region of interest" description="Disordered" evidence="6">
    <location>
        <begin position="123"/>
        <end position="177"/>
    </location>
</feature>
<evidence type="ECO:0000259" key="8">
    <source>
        <dbReference type="PROSITE" id="PS50863"/>
    </source>
</evidence>
<feature type="domain" description="TF-B3" evidence="8">
    <location>
        <begin position="190"/>
        <end position="291"/>
    </location>
</feature>
<dbReference type="GO" id="GO:0003677">
    <property type="term" value="F:DNA binding"/>
    <property type="evidence" value="ECO:0007669"/>
    <property type="project" value="UniProtKB-KW"/>
</dbReference>
<evidence type="ECO:0000256" key="3">
    <source>
        <dbReference type="ARBA" id="ARBA00023125"/>
    </source>
</evidence>
<dbReference type="AlphaFoldDB" id="A0AAV5JUP7"/>
<reference evidence="9 10" key="1">
    <citation type="journal article" date="2021" name="Commun. Biol.">
        <title>The genome of Shorea leprosula (Dipterocarpaceae) highlights the ecological relevance of drought in aseasonal tropical rainforests.</title>
        <authorList>
            <person name="Ng K.K.S."/>
            <person name="Kobayashi M.J."/>
            <person name="Fawcett J.A."/>
            <person name="Hatakeyama M."/>
            <person name="Paape T."/>
            <person name="Ng C.H."/>
            <person name="Ang C.C."/>
            <person name="Tnah L.H."/>
            <person name="Lee C.T."/>
            <person name="Nishiyama T."/>
            <person name="Sese J."/>
            <person name="O'Brien M.J."/>
            <person name="Copetti D."/>
            <person name="Mohd Noor M.I."/>
            <person name="Ong R.C."/>
            <person name="Putra M."/>
            <person name="Sireger I.Z."/>
            <person name="Indrioko S."/>
            <person name="Kosugi Y."/>
            <person name="Izuno A."/>
            <person name="Isagi Y."/>
            <person name="Lee S.L."/>
            <person name="Shimizu K.K."/>
        </authorList>
    </citation>
    <scope>NUCLEOTIDE SEQUENCE [LARGE SCALE GENOMIC DNA]</scope>
    <source>
        <strain evidence="9">214</strain>
    </source>
</reference>
<dbReference type="Gene3D" id="2.40.330.10">
    <property type="entry name" value="DNA-binding pseudobarrel domain"/>
    <property type="match status" value="1"/>
</dbReference>
<dbReference type="PANTHER" id="PTHR46245">
    <property type="entry name" value="B3 DOMAIN-CONTAINING PROTEIN OS07G0563300"/>
    <property type="match status" value="1"/>
</dbReference>
<name>A0AAV5JUP7_9ROSI</name>
<dbReference type="Proteomes" id="UP001054252">
    <property type="component" value="Unassembled WGS sequence"/>
</dbReference>
<dbReference type="InterPro" id="IPR003340">
    <property type="entry name" value="B3_DNA-bd"/>
</dbReference>
<keyword evidence="4" id="KW-0804">Transcription</keyword>
<dbReference type="SUPFAM" id="SSF101936">
    <property type="entry name" value="DNA-binding pseudobarrel domain"/>
    <property type="match status" value="1"/>
</dbReference>
<dbReference type="EMBL" id="BPVZ01000044">
    <property type="protein sequence ID" value="GKV15875.1"/>
    <property type="molecule type" value="Genomic_DNA"/>
</dbReference>
<dbReference type="CDD" id="cd10017">
    <property type="entry name" value="B3_DNA"/>
    <property type="match status" value="1"/>
</dbReference>
<keyword evidence="5" id="KW-0539">Nucleus</keyword>
<dbReference type="PROSITE" id="PS50863">
    <property type="entry name" value="B3"/>
    <property type="match status" value="1"/>
</dbReference>
<accession>A0AAV5JUP7</accession>
<keyword evidence="3" id="KW-0238">DNA-binding</keyword>
<evidence type="ECO:0000256" key="2">
    <source>
        <dbReference type="ARBA" id="ARBA00023015"/>
    </source>
</evidence>
<evidence type="ECO:0000256" key="6">
    <source>
        <dbReference type="SAM" id="MobiDB-lite"/>
    </source>
</evidence>
<dbReference type="InterPro" id="IPR057743">
    <property type="entry name" value="Zfn_VAL1-3_N"/>
</dbReference>
<dbReference type="SMART" id="SM01019">
    <property type="entry name" value="B3"/>
    <property type="match status" value="1"/>
</dbReference>
<dbReference type="PANTHER" id="PTHR46245:SF6">
    <property type="entry name" value="B3 DOMAIN-CONTAINING PROTEIN OS07G0563300-LIKE"/>
    <property type="match status" value="1"/>
</dbReference>
<evidence type="ECO:0000256" key="5">
    <source>
        <dbReference type="ARBA" id="ARBA00023242"/>
    </source>
</evidence>
<sequence length="301" mass="33319">MALAFTWSIVKLQLSSAYEDGSFCSTFHPDASGWRVCATCNKPVHCGCIMSAHTHTILDFGGVRCRDCVLKMTLATQRQNLTGPSAVGQSAIIPPPSPRVTYALPNKIIFKFASGVSSAKKDVLHGVEEEEPSVNSPDEIDSLSGRDVEQPQKSITRRAYEHSPNMPKRSDEELEELSKESKSVLIPLFEKELTASDTEAKNGHLVLPKRCAEAYLPKVTAQQQVPIMVEDTSGNNWQLYYRMWSNGNGKMYVLEGLKEYFNMIQWQAGDTVILYRREPEGNLVMGISRAQAGKSGQKSSA</sequence>
<dbReference type="Pfam" id="PF02362">
    <property type="entry name" value="B3"/>
    <property type="match status" value="1"/>
</dbReference>
<keyword evidence="10" id="KW-1185">Reference proteome</keyword>
<evidence type="ECO:0000256" key="1">
    <source>
        <dbReference type="ARBA" id="ARBA00004123"/>
    </source>
</evidence>
<organism evidence="9 10">
    <name type="scientific">Rubroshorea leprosula</name>
    <dbReference type="NCBI Taxonomy" id="152421"/>
    <lineage>
        <taxon>Eukaryota</taxon>
        <taxon>Viridiplantae</taxon>
        <taxon>Streptophyta</taxon>
        <taxon>Embryophyta</taxon>
        <taxon>Tracheophyta</taxon>
        <taxon>Spermatophyta</taxon>
        <taxon>Magnoliopsida</taxon>
        <taxon>eudicotyledons</taxon>
        <taxon>Gunneridae</taxon>
        <taxon>Pentapetalae</taxon>
        <taxon>rosids</taxon>
        <taxon>malvids</taxon>
        <taxon>Malvales</taxon>
        <taxon>Dipterocarpaceae</taxon>
        <taxon>Rubroshorea</taxon>
    </lineage>
</organism>
<protein>
    <recommendedName>
        <fullName evidence="8">TF-B3 domain-containing protein</fullName>
    </recommendedName>
</protein>
<evidence type="ECO:0000313" key="10">
    <source>
        <dbReference type="Proteomes" id="UP001054252"/>
    </source>
</evidence>
<proteinExistence type="predicted"/>
<feature type="signal peptide" evidence="7">
    <location>
        <begin position="1"/>
        <end position="17"/>
    </location>
</feature>
<keyword evidence="2" id="KW-0805">Transcription regulation</keyword>
<feature type="compositionally biased region" description="Basic and acidic residues" evidence="6">
    <location>
        <begin position="168"/>
        <end position="177"/>
    </location>
</feature>
<evidence type="ECO:0000256" key="7">
    <source>
        <dbReference type="SAM" id="SignalP"/>
    </source>
</evidence>
<feature type="chain" id="PRO_5043921427" description="TF-B3 domain-containing protein" evidence="7">
    <location>
        <begin position="18"/>
        <end position="301"/>
    </location>
</feature>
<dbReference type="GO" id="GO:0005634">
    <property type="term" value="C:nucleus"/>
    <property type="evidence" value="ECO:0007669"/>
    <property type="project" value="UniProtKB-SubCell"/>
</dbReference>
<dbReference type="Pfam" id="PF25813">
    <property type="entry name" value="zf_VAL1_N"/>
    <property type="match status" value="1"/>
</dbReference>
<comment type="caution">
    <text evidence="9">The sequence shown here is derived from an EMBL/GenBank/DDBJ whole genome shotgun (WGS) entry which is preliminary data.</text>
</comment>
<evidence type="ECO:0000313" key="9">
    <source>
        <dbReference type="EMBL" id="GKV15875.1"/>
    </source>
</evidence>
<comment type="subcellular location">
    <subcellularLocation>
        <location evidence="1">Nucleus</location>
    </subcellularLocation>
</comment>
<keyword evidence="7" id="KW-0732">Signal</keyword>